<dbReference type="EMBL" id="VSSQ01000055">
    <property type="protein sequence ID" value="MPL70927.1"/>
    <property type="molecule type" value="Genomic_DNA"/>
</dbReference>
<dbReference type="SUPFAM" id="SSF53474">
    <property type="entry name" value="alpha/beta-Hydrolases"/>
    <property type="match status" value="1"/>
</dbReference>
<dbReference type="InterPro" id="IPR029058">
    <property type="entry name" value="AB_hydrolase_fold"/>
</dbReference>
<dbReference type="Pfam" id="PF00561">
    <property type="entry name" value="Abhydrolase_1"/>
    <property type="match status" value="1"/>
</dbReference>
<dbReference type="InterPro" id="IPR000073">
    <property type="entry name" value="AB_hydrolase_1"/>
</dbReference>
<organism evidence="2">
    <name type="scientific">bioreactor metagenome</name>
    <dbReference type="NCBI Taxonomy" id="1076179"/>
    <lineage>
        <taxon>unclassified sequences</taxon>
        <taxon>metagenomes</taxon>
        <taxon>ecological metagenomes</taxon>
    </lineage>
</organism>
<reference evidence="2" key="1">
    <citation type="submission" date="2019-08" db="EMBL/GenBank/DDBJ databases">
        <authorList>
            <person name="Kucharzyk K."/>
            <person name="Murdoch R.W."/>
            <person name="Higgins S."/>
            <person name="Loffler F."/>
        </authorList>
    </citation>
    <scope>NUCLEOTIDE SEQUENCE</scope>
</reference>
<proteinExistence type="predicted"/>
<dbReference type="InterPro" id="IPR050266">
    <property type="entry name" value="AB_hydrolase_sf"/>
</dbReference>
<dbReference type="PRINTS" id="PR00412">
    <property type="entry name" value="EPOXHYDRLASE"/>
</dbReference>
<dbReference type="InterPro" id="IPR000639">
    <property type="entry name" value="Epox_hydrolase-like"/>
</dbReference>
<name>A0A644TWW6_9ZZZZ</name>
<dbReference type="PRINTS" id="PR00111">
    <property type="entry name" value="ABHYDROLASE"/>
</dbReference>
<dbReference type="GO" id="GO:0018785">
    <property type="term" value="F:haloacetate dehalogenase activity"/>
    <property type="evidence" value="ECO:0007669"/>
    <property type="project" value="UniProtKB-EC"/>
</dbReference>
<protein>
    <submittedName>
        <fullName evidence="2">Haloacetate dehalogenase H-1</fullName>
        <ecNumber evidence="2">3.8.1.3</ecNumber>
    </submittedName>
</protein>
<dbReference type="PANTHER" id="PTHR43798:SF33">
    <property type="entry name" value="HYDROLASE, PUTATIVE (AFU_ORTHOLOGUE AFUA_2G14860)-RELATED"/>
    <property type="match status" value="1"/>
</dbReference>
<comment type="caution">
    <text evidence="2">The sequence shown here is derived from an EMBL/GenBank/DDBJ whole genome shotgun (WGS) entry which is preliminary data.</text>
</comment>
<evidence type="ECO:0000259" key="1">
    <source>
        <dbReference type="Pfam" id="PF00561"/>
    </source>
</evidence>
<gene>
    <name evidence="2" type="primary">dehH1</name>
    <name evidence="2" type="ORF">SDC9_16689</name>
</gene>
<feature type="domain" description="AB hydrolase-1" evidence="1">
    <location>
        <begin position="21"/>
        <end position="125"/>
    </location>
</feature>
<evidence type="ECO:0000313" key="2">
    <source>
        <dbReference type="EMBL" id="MPL70927.1"/>
    </source>
</evidence>
<dbReference type="GO" id="GO:0016020">
    <property type="term" value="C:membrane"/>
    <property type="evidence" value="ECO:0007669"/>
    <property type="project" value="TreeGrafter"/>
</dbReference>
<dbReference type="EC" id="3.8.1.3" evidence="2"/>
<keyword evidence="2" id="KW-0378">Hydrolase</keyword>
<dbReference type="Gene3D" id="3.40.50.1820">
    <property type="entry name" value="alpha/beta hydrolase"/>
    <property type="match status" value="1"/>
</dbReference>
<dbReference type="AlphaFoldDB" id="A0A644TWW6"/>
<accession>A0A644TWW6</accession>
<sequence>MPDSIVNGVRLRYEILGDKGPFVVLLNGIAMSIGHWQAFAERLSASFRVLCHDLRGQTLSERPAGDYSFDQHSRDLSSLMEKLGIDKAHIVGTSYGSEVAMSFALAHPEKTLSLTVIDGVSEIDPLLRATAESWMSAALTDPRVFYKTLLPWTYSSEFIGANRQALDSREDAVASLPKDWFEAFVGLCRAFLALDITDSLYRVTCPSLVVVGELDILKHRGFASTIAEHLGGPVKLVEIPGAGHAAVIEKPGETADVFLAFLKEFGL</sequence>
<dbReference type="PANTHER" id="PTHR43798">
    <property type="entry name" value="MONOACYLGLYCEROL LIPASE"/>
    <property type="match status" value="1"/>
</dbReference>